<gene>
    <name evidence="3" type="ORF">SAMN05444145_10162</name>
</gene>
<proteinExistence type="predicted"/>
<protein>
    <recommendedName>
        <fullName evidence="2">DUF5689 domain-containing protein</fullName>
    </recommendedName>
</protein>
<feature type="chain" id="PRO_5010350537" description="DUF5689 domain-containing protein" evidence="1">
    <location>
        <begin position="25"/>
        <end position="813"/>
    </location>
</feature>
<sequence length="813" mass="85343">MKAVNLWKTLFCAALAVTAFSACSDDDKDDDGGMPSITVNGEASVTVAVKLDGGTTDAIEVVSSGNWALTFDDETATWCHPSKETGGKGKTTLTFTVDKWEGAASTDSRQVTAKLLTTGNFEGIPIPKTATVIIKQNGDGSTAVVTNVKEIRTLLKAMNPGQTKVNVTDEIAAMTITGVVVSEFDGHNFGNDFNIAVQDSKVAEDSGLTLNGNKFQDLKLSAGTIVTIPLTGAQVNTYGGVIQLAINNDVAIETSTGTAPEPVVVSPDQFLSYESMLVKIENCIPATGTPGTAWNNSTNKGNANFTTTSGQAFVVRTGNSAAFKSELIPDKSGFLIGIAGQFNGDKQVSPRTKADLNGLDQPIPEPEYQEVTINNLGVGNYVVKNATIVGVHQKGVMFGQEVSGTVYYVLGFNNAWETQTANPYIADVDKLAEVKGASALRYGIYQFSNFDVTVGSASTLQLPAPADFDAAAIDAYISDPVYKYVKVVGVLDIDTSNPNYKTYTITIAGVTGKTVAFAYGLDSYYNGLASGDVVEATGFALGYDTSNSKLNIMLRDIKKNTSVPAVTITTEPETFAATDPQQQTLAYTFANTTAAEISFAIEGTNADKFTVVSKTDANVVVKANGNNESDAAYTANLVAKVAGATLASVELKQAKKIATGGDVVELTLADIKAANITGSAYLDKTFNAADGSVWSGFVLGNAERLQLGWNTDPTKAAAKSNLLSPVLPKAAVTVTITPEASTAAGRVFVLLPKDFEYAGQSVDEIKALAYAVSSATVKGSVEPILFEAGNAGTQFQIRVVGGAGYFTNVKIEY</sequence>
<dbReference type="STRING" id="1033731.SAMN05444145_10162"/>
<organism evidence="3 4">
    <name type="scientific">Alistipes timonensis JC136</name>
    <dbReference type="NCBI Taxonomy" id="1033731"/>
    <lineage>
        <taxon>Bacteria</taxon>
        <taxon>Pseudomonadati</taxon>
        <taxon>Bacteroidota</taxon>
        <taxon>Bacteroidia</taxon>
        <taxon>Bacteroidales</taxon>
        <taxon>Rikenellaceae</taxon>
        <taxon>Alistipes</taxon>
    </lineage>
</organism>
<evidence type="ECO:0000256" key="1">
    <source>
        <dbReference type="SAM" id="SignalP"/>
    </source>
</evidence>
<dbReference type="Proteomes" id="UP000183253">
    <property type="component" value="Unassembled WGS sequence"/>
</dbReference>
<feature type="domain" description="DUF5689" evidence="2">
    <location>
        <begin position="146"/>
        <end position="355"/>
    </location>
</feature>
<dbReference type="EMBL" id="FNRI01000001">
    <property type="protein sequence ID" value="SDZ92712.1"/>
    <property type="molecule type" value="Genomic_DNA"/>
</dbReference>
<dbReference type="RefSeq" id="WP_044106061.1">
    <property type="nucleotide sequence ID" value="NZ_CAEG01000001.1"/>
</dbReference>
<reference evidence="3 4" key="1">
    <citation type="submission" date="2016-10" db="EMBL/GenBank/DDBJ databases">
        <authorList>
            <person name="de Groot N.N."/>
        </authorList>
    </citation>
    <scope>NUCLEOTIDE SEQUENCE [LARGE SCALE GENOMIC DNA]</scope>
    <source>
        <strain evidence="3 4">DSM 25383</strain>
    </source>
</reference>
<keyword evidence="4" id="KW-1185">Reference proteome</keyword>
<evidence type="ECO:0000259" key="2">
    <source>
        <dbReference type="Pfam" id="PF18942"/>
    </source>
</evidence>
<evidence type="ECO:0000313" key="4">
    <source>
        <dbReference type="Proteomes" id="UP000183253"/>
    </source>
</evidence>
<dbReference type="InterPro" id="IPR043744">
    <property type="entry name" value="DUF5689"/>
</dbReference>
<dbReference type="Pfam" id="PF18942">
    <property type="entry name" value="DUF5689"/>
    <property type="match status" value="1"/>
</dbReference>
<feature type="signal peptide" evidence="1">
    <location>
        <begin position="1"/>
        <end position="24"/>
    </location>
</feature>
<dbReference type="PROSITE" id="PS51257">
    <property type="entry name" value="PROKAR_LIPOPROTEIN"/>
    <property type="match status" value="1"/>
</dbReference>
<keyword evidence="1" id="KW-0732">Signal</keyword>
<dbReference type="AlphaFoldDB" id="A0A1H3X257"/>
<evidence type="ECO:0000313" key="3">
    <source>
        <dbReference type="EMBL" id="SDZ92712.1"/>
    </source>
</evidence>
<accession>A0A1H3X257</accession>
<name>A0A1H3X257_9BACT</name>